<dbReference type="Proteomes" id="UP000297861">
    <property type="component" value="Unassembled WGS sequence"/>
</dbReference>
<keyword evidence="1" id="KW-1133">Transmembrane helix</keyword>
<feature type="domain" description="Glycosyltransferase 2-like" evidence="2">
    <location>
        <begin position="58"/>
        <end position="210"/>
    </location>
</feature>
<dbReference type="PANTHER" id="PTHR22916">
    <property type="entry name" value="GLYCOSYLTRANSFERASE"/>
    <property type="match status" value="1"/>
</dbReference>
<dbReference type="GO" id="GO:0016758">
    <property type="term" value="F:hexosyltransferase activity"/>
    <property type="evidence" value="ECO:0007669"/>
    <property type="project" value="UniProtKB-ARBA"/>
</dbReference>
<feature type="transmembrane region" description="Helical" evidence="1">
    <location>
        <begin position="12"/>
        <end position="33"/>
    </location>
</feature>
<dbReference type="RefSeq" id="WP_134435311.1">
    <property type="nucleotide sequence ID" value="NZ_AP028867.1"/>
</dbReference>
<dbReference type="Gene3D" id="3.90.550.10">
    <property type="entry name" value="Spore Coat Polysaccharide Biosynthesis Protein SpsA, Chain A"/>
    <property type="match status" value="1"/>
</dbReference>
<dbReference type="InterPro" id="IPR029044">
    <property type="entry name" value="Nucleotide-diphossugar_trans"/>
</dbReference>
<gene>
    <name evidence="3" type="ORF">E2605_01845</name>
</gene>
<evidence type="ECO:0000259" key="2">
    <source>
        <dbReference type="Pfam" id="PF00535"/>
    </source>
</evidence>
<keyword evidence="4" id="KW-1185">Reference proteome</keyword>
<dbReference type="SUPFAM" id="SSF53448">
    <property type="entry name" value="Nucleotide-diphospho-sugar transferases"/>
    <property type="match status" value="1"/>
</dbReference>
<name>A0A4Y8L980_9BACT</name>
<organism evidence="3 4">
    <name type="scientific">Dysgonomonas capnocytophagoides</name>
    <dbReference type="NCBI Taxonomy" id="45254"/>
    <lineage>
        <taxon>Bacteria</taxon>
        <taxon>Pseudomonadati</taxon>
        <taxon>Bacteroidota</taxon>
        <taxon>Bacteroidia</taxon>
        <taxon>Bacteroidales</taxon>
        <taxon>Dysgonomonadaceae</taxon>
        <taxon>Dysgonomonas</taxon>
    </lineage>
</organism>
<feature type="transmembrane region" description="Helical" evidence="1">
    <location>
        <begin position="306"/>
        <end position="339"/>
    </location>
</feature>
<comment type="caution">
    <text evidence="3">The sequence shown here is derived from an EMBL/GenBank/DDBJ whole genome shotgun (WGS) entry which is preliminary data.</text>
</comment>
<dbReference type="EMBL" id="SOML01000001">
    <property type="protein sequence ID" value="TFD98851.1"/>
    <property type="molecule type" value="Genomic_DNA"/>
</dbReference>
<dbReference type="PANTHER" id="PTHR22916:SF3">
    <property type="entry name" value="UDP-GLCNAC:BETAGAL BETA-1,3-N-ACETYLGLUCOSAMINYLTRANSFERASE-LIKE PROTEIN 1"/>
    <property type="match status" value="1"/>
</dbReference>
<dbReference type="Pfam" id="PF00535">
    <property type="entry name" value="Glycos_transf_2"/>
    <property type="match status" value="1"/>
</dbReference>
<proteinExistence type="predicted"/>
<keyword evidence="3" id="KW-0808">Transferase</keyword>
<evidence type="ECO:0000313" key="4">
    <source>
        <dbReference type="Proteomes" id="UP000297861"/>
    </source>
</evidence>
<keyword evidence="1" id="KW-0812">Transmembrane</keyword>
<evidence type="ECO:0000313" key="3">
    <source>
        <dbReference type="EMBL" id="TFD98851.1"/>
    </source>
</evidence>
<protein>
    <submittedName>
        <fullName evidence="3">Glycosyltransferase</fullName>
    </submittedName>
</protein>
<dbReference type="AlphaFoldDB" id="A0A4Y8L980"/>
<evidence type="ECO:0000256" key="1">
    <source>
        <dbReference type="SAM" id="Phobius"/>
    </source>
</evidence>
<keyword evidence="1" id="KW-0472">Membrane</keyword>
<accession>A0A4Y8L980</accession>
<sequence length="387" mass="45028">MEQFISSFTIDIIGIIIFGILLVLLIIQLYFYLGDYKKPVTYAENDYNQEKKDWPSVSVIIVGKDESENLEKCLPVILSQDYPNYEVIVVNEGATDETEFLLKKLKKEYSNLYSTFSPIPDNDEEVRNKVLPLTIGIKAARKDILLFTEADSIPVGNEWIRSMVSPLNKETQISIGYSRFEGNDESWKKIAIFDNLIFSLQYFSKAIKHKPFAATYRNIAYRKHLFFDNKGFSSALNYNSAELVFVNRIMTSDNTAVVLNKESFVSTNLQSFNHWKEIKTSYYRAKSHFTNYTSGIFSLETFSRYMFYITTLASIVYSSIYFLWAYLVAAVLLFLIRYITQIIVLNKATNLFETPKYRLSIPFFEILQPYFNSRFVSLAKTKKKKRK</sequence>
<dbReference type="InterPro" id="IPR001173">
    <property type="entry name" value="Glyco_trans_2-like"/>
</dbReference>
<dbReference type="OrthoDB" id="9800276at2"/>
<reference evidence="3 4" key="1">
    <citation type="submission" date="2019-03" db="EMBL/GenBank/DDBJ databases">
        <title>San Antonio Military Medical Center submission to MRSN (WRAIR), pending publication.</title>
        <authorList>
            <person name="Blyth D.M."/>
            <person name="Mccarthy S.L."/>
            <person name="Schall S.E."/>
            <person name="Stam J.A."/>
            <person name="Ong A.C."/>
            <person name="Mcgann P.T."/>
        </authorList>
    </citation>
    <scope>NUCLEOTIDE SEQUENCE [LARGE SCALE GENOMIC DNA]</scope>
    <source>
        <strain evidence="3 4">MRSN571793</strain>
    </source>
</reference>
<dbReference type="STRING" id="1121485.GCA_000426485_00041"/>